<proteinExistence type="predicted"/>
<reference evidence="4 5" key="1">
    <citation type="submission" date="2019-02" db="EMBL/GenBank/DDBJ databases">
        <title>Genome sequencing of the rare red list fungi Bondarzewia mesenterica.</title>
        <authorList>
            <person name="Buettner E."/>
            <person name="Kellner H."/>
        </authorList>
    </citation>
    <scope>NUCLEOTIDE SEQUENCE [LARGE SCALE GENOMIC DNA]</scope>
    <source>
        <strain evidence="4 5">DSM 108281</strain>
    </source>
</reference>
<comment type="caution">
    <text evidence="4">The sequence shown here is derived from an EMBL/GenBank/DDBJ whole genome shotgun (WGS) entry which is preliminary data.</text>
</comment>
<keyword evidence="1" id="KW-0863">Zinc-finger</keyword>
<dbReference type="SMART" id="SM00355">
    <property type="entry name" value="ZnF_C2H2"/>
    <property type="match status" value="3"/>
</dbReference>
<dbReference type="Pfam" id="PF00096">
    <property type="entry name" value="zf-C2H2"/>
    <property type="match status" value="1"/>
</dbReference>
<dbReference type="OrthoDB" id="3267079at2759"/>
<evidence type="ECO:0000256" key="1">
    <source>
        <dbReference type="PROSITE-ProRule" id="PRU00042"/>
    </source>
</evidence>
<dbReference type="PROSITE" id="PS50157">
    <property type="entry name" value="ZINC_FINGER_C2H2_2"/>
    <property type="match status" value="1"/>
</dbReference>
<dbReference type="PROSITE" id="PS00028">
    <property type="entry name" value="ZINC_FINGER_C2H2_1"/>
    <property type="match status" value="1"/>
</dbReference>
<protein>
    <recommendedName>
        <fullName evidence="3">C2H2-type domain-containing protein</fullName>
    </recommendedName>
</protein>
<keyword evidence="1" id="KW-0862">Zinc</keyword>
<keyword evidence="1" id="KW-0479">Metal-binding</keyword>
<sequence>MADKIDCPTCQLSIRSNDFFRHSQTHSTNPAKFHCDWPECDYSAIQKANLTAHRNRMHLKIRQQCPHCPANYSDRSSLIKHLKKEHEYAPYHTQTWRESRTATEHVVGESTQPRGRTCRARSEPYPMTAAPGSSTRLSAPPPFNRTSSNPSPSPLRPILPRLCRSDSLTPLPLPASSPNSDHSLEYATSSHFSVPSLASQDTCYCTAQESRSSEHSQILGCYVNQFSVDSPASFLPANPIADISVYLPSEHDFEFDQMSPHNLAFSQVGDFTDDLPQGPSAWYRQEVPIPPPMGHLPDVNFDWIANAEGRTYGAQSPVEPLRVPRNYSMPSPSSLPSCPAPDVSNALEREPTGYRPFSSTLTSSIFGQATDPFHGAEELISVLESGYVP</sequence>
<evidence type="ECO:0000313" key="5">
    <source>
        <dbReference type="Proteomes" id="UP000310158"/>
    </source>
</evidence>
<dbReference type="Gene3D" id="3.30.160.60">
    <property type="entry name" value="Classic Zinc Finger"/>
    <property type="match status" value="1"/>
</dbReference>
<feature type="domain" description="C2H2-type" evidence="3">
    <location>
        <begin position="33"/>
        <end position="63"/>
    </location>
</feature>
<gene>
    <name evidence="4" type="ORF">EW146_g5695</name>
</gene>
<dbReference type="InterPro" id="IPR036236">
    <property type="entry name" value="Znf_C2H2_sf"/>
</dbReference>
<name>A0A4S4LSR9_9AGAM</name>
<evidence type="ECO:0000256" key="2">
    <source>
        <dbReference type="SAM" id="MobiDB-lite"/>
    </source>
</evidence>
<keyword evidence="5" id="KW-1185">Reference proteome</keyword>
<dbReference type="AlphaFoldDB" id="A0A4S4LSR9"/>
<accession>A0A4S4LSR9</accession>
<dbReference type="SUPFAM" id="SSF57667">
    <property type="entry name" value="beta-beta-alpha zinc fingers"/>
    <property type="match status" value="1"/>
</dbReference>
<dbReference type="Proteomes" id="UP000310158">
    <property type="component" value="Unassembled WGS sequence"/>
</dbReference>
<evidence type="ECO:0000313" key="4">
    <source>
        <dbReference type="EMBL" id="THH14661.1"/>
    </source>
</evidence>
<dbReference type="InterPro" id="IPR013087">
    <property type="entry name" value="Znf_C2H2_type"/>
</dbReference>
<feature type="region of interest" description="Disordered" evidence="2">
    <location>
        <begin position="99"/>
        <end position="159"/>
    </location>
</feature>
<dbReference type="GO" id="GO:0008270">
    <property type="term" value="F:zinc ion binding"/>
    <property type="evidence" value="ECO:0007669"/>
    <property type="project" value="UniProtKB-KW"/>
</dbReference>
<organism evidence="4 5">
    <name type="scientific">Bondarzewia mesenterica</name>
    <dbReference type="NCBI Taxonomy" id="1095465"/>
    <lineage>
        <taxon>Eukaryota</taxon>
        <taxon>Fungi</taxon>
        <taxon>Dikarya</taxon>
        <taxon>Basidiomycota</taxon>
        <taxon>Agaricomycotina</taxon>
        <taxon>Agaricomycetes</taxon>
        <taxon>Russulales</taxon>
        <taxon>Bondarzewiaceae</taxon>
        <taxon>Bondarzewia</taxon>
    </lineage>
</organism>
<dbReference type="EMBL" id="SGPL01000258">
    <property type="protein sequence ID" value="THH14661.1"/>
    <property type="molecule type" value="Genomic_DNA"/>
</dbReference>
<evidence type="ECO:0000259" key="3">
    <source>
        <dbReference type="PROSITE" id="PS50157"/>
    </source>
</evidence>